<evidence type="ECO:0000259" key="1">
    <source>
        <dbReference type="SMART" id="SM00834"/>
    </source>
</evidence>
<comment type="caution">
    <text evidence="2">The sequence shown here is derived from an EMBL/GenBank/DDBJ whole genome shotgun (WGS) entry which is preliminary data.</text>
</comment>
<proteinExistence type="predicted"/>
<reference evidence="2" key="1">
    <citation type="journal article" date="2020" name="mSystems">
        <title>Genome- and Community-Level Interaction Insights into Carbon Utilization and Element Cycling Functions of Hydrothermarchaeota in Hydrothermal Sediment.</title>
        <authorList>
            <person name="Zhou Z."/>
            <person name="Liu Y."/>
            <person name="Xu W."/>
            <person name="Pan J."/>
            <person name="Luo Z.H."/>
            <person name="Li M."/>
        </authorList>
    </citation>
    <scope>NUCLEOTIDE SEQUENCE [LARGE SCALE GENOMIC DNA]</scope>
    <source>
        <strain evidence="2">SpSt-697</strain>
    </source>
</reference>
<dbReference type="EMBL" id="DTDR01000005">
    <property type="protein sequence ID" value="HGK63003.1"/>
    <property type="molecule type" value="Genomic_DNA"/>
</dbReference>
<dbReference type="Gene3D" id="2.20.28.30">
    <property type="entry name" value="RNA polymerase ii, chain L"/>
    <property type="match status" value="1"/>
</dbReference>
<feature type="domain" description="Putative regulatory protein FmdB zinc ribbon" evidence="1">
    <location>
        <begin position="1"/>
        <end position="40"/>
    </location>
</feature>
<protein>
    <submittedName>
        <fullName evidence="2">Zinc ribbon domain-containing protein</fullName>
    </submittedName>
</protein>
<dbReference type="InterPro" id="IPR013429">
    <property type="entry name" value="Regulatory_FmdB_Zinc_ribbon"/>
</dbReference>
<evidence type="ECO:0000313" key="2">
    <source>
        <dbReference type="EMBL" id="HGK63003.1"/>
    </source>
</evidence>
<dbReference type="SUPFAM" id="SSF63393">
    <property type="entry name" value="RNA polymerase subunits"/>
    <property type="match status" value="1"/>
</dbReference>
<dbReference type="NCBIfam" id="TIGR02605">
    <property type="entry name" value="CxxC_CxxC_SSSS"/>
    <property type="match status" value="1"/>
</dbReference>
<dbReference type="SMART" id="SM00834">
    <property type="entry name" value="CxxC_CXXC_SSSS"/>
    <property type="match status" value="1"/>
</dbReference>
<organism evidence="2">
    <name type="scientific">candidate division WOR-3 bacterium</name>
    <dbReference type="NCBI Taxonomy" id="2052148"/>
    <lineage>
        <taxon>Bacteria</taxon>
        <taxon>Bacteria division WOR-3</taxon>
    </lineage>
</organism>
<dbReference type="AlphaFoldDB" id="A0A7V4E3Q2"/>
<gene>
    <name evidence="2" type="ORF">ENU74_00150</name>
</gene>
<name>A0A7V4E3Q2_UNCW3</name>
<sequence>MPIYEYQCLKCGKNFEALVFKNEEVNCPNCGSKELQKKFSIFATQGLEKNVGSQSCGSCKATSCESCK</sequence>
<dbReference type="Pfam" id="PF09723">
    <property type="entry name" value="Zn_ribbon_8"/>
    <property type="match status" value="1"/>
</dbReference>
<accession>A0A7V4E3Q2</accession>
<dbReference type="InterPro" id="IPR029040">
    <property type="entry name" value="RPABC4/Spt4"/>
</dbReference>